<organism evidence="1 2">
    <name type="scientific">Streptomyces actinomycinicus</name>
    <dbReference type="NCBI Taxonomy" id="1695166"/>
    <lineage>
        <taxon>Bacteria</taxon>
        <taxon>Bacillati</taxon>
        <taxon>Actinomycetota</taxon>
        <taxon>Actinomycetes</taxon>
        <taxon>Kitasatosporales</taxon>
        <taxon>Streptomycetaceae</taxon>
        <taxon>Streptomyces</taxon>
    </lineage>
</organism>
<keyword evidence="2" id="KW-1185">Reference proteome</keyword>
<reference evidence="1" key="1">
    <citation type="submission" date="2021-01" db="EMBL/GenBank/DDBJ databases">
        <title>WGS of actinomycetes isolated from Thailand.</title>
        <authorList>
            <person name="Thawai C."/>
        </authorList>
    </citation>
    <scope>NUCLEOTIDE SEQUENCE</scope>
    <source>
        <strain evidence="1">RCU-197</strain>
    </source>
</reference>
<evidence type="ECO:0000313" key="1">
    <source>
        <dbReference type="EMBL" id="MBL1086826.1"/>
    </source>
</evidence>
<accession>A0A937EPR1</accession>
<dbReference type="Proteomes" id="UP000661858">
    <property type="component" value="Unassembled WGS sequence"/>
</dbReference>
<name>A0A937EPR1_9ACTN</name>
<gene>
    <name evidence="1" type="ORF">JK359_33515</name>
</gene>
<sequence>MSSTPNMTLDEEIAAAVAIVRVGLDRLRDAATRTEALGPHVAVLRALRDHRNPDAGVCAAVADVIGTITVSITETDHEAIDDVVELLNEAQAYAQDNTGERIDRALTLLAPLLNSEESR</sequence>
<proteinExistence type="predicted"/>
<protein>
    <submittedName>
        <fullName evidence="1">Uncharacterized protein</fullName>
    </submittedName>
</protein>
<dbReference type="EMBL" id="JAERRK010000025">
    <property type="protein sequence ID" value="MBL1086826.1"/>
    <property type="molecule type" value="Genomic_DNA"/>
</dbReference>
<dbReference type="AlphaFoldDB" id="A0A937EPR1"/>
<evidence type="ECO:0000313" key="2">
    <source>
        <dbReference type="Proteomes" id="UP000661858"/>
    </source>
</evidence>
<dbReference type="RefSeq" id="WP_201843376.1">
    <property type="nucleotide sequence ID" value="NZ_JAERRK010000025.1"/>
</dbReference>
<comment type="caution">
    <text evidence="1">The sequence shown here is derived from an EMBL/GenBank/DDBJ whole genome shotgun (WGS) entry which is preliminary data.</text>
</comment>